<dbReference type="Proteomes" id="UP000651050">
    <property type="component" value="Unassembled WGS sequence"/>
</dbReference>
<dbReference type="EMBL" id="JADWYS010000001">
    <property type="protein sequence ID" value="MBG9388535.1"/>
    <property type="molecule type" value="Genomic_DNA"/>
</dbReference>
<accession>A0A931MHU5</accession>
<reference evidence="1" key="1">
    <citation type="submission" date="2020-11" db="EMBL/GenBank/DDBJ databases">
        <title>Bacterial whole genome sequence for Caenimonas sp. DR4.4.</title>
        <authorList>
            <person name="Le V."/>
            <person name="Ko S.-R."/>
            <person name="Ahn C.-Y."/>
            <person name="Oh H.-M."/>
        </authorList>
    </citation>
    <scope>NUCLEOTIDE SEQUENCE</scope>
    <source>
        <strain evidence="1">DR4.4</strain>
    </source>
</reference>
<dbReference type="RefSeq" id="WP_196986389.1">
    <property type="nucleotide sequence ID" value="NZ_JADWYS010000001.1"/>
</dbReference>
<evidence type="ECO:0000313" key="2">
    <source>
        <dbReference type="Proteomes" id="UP000651050"/>
    </source>
</evidence>
<sequence length="60" mass="6713">MRFSAAIQPHPLLLRTPAAADFLRRLLASEPAAKPEAAPQPRQDELPADLDQRVRLLGEW</sequence>
<comment type="caution">
    <text evidence="1">The sequence shown here is derived from an EMBL/GenBank/DDBJ whole genome shotgun (WGS) entry which is preliminary data.</text>
</comment>
<protein>
    <submittedName>
        <fullName evidence="1">Uncharacterized protein</fullName>
    </submittedName>
</protein>
<evidence type="ECO:0000313" key="1">
    <source>
        <dbReference type="EMBL" id="MBG9388535.1"/>
    </source>
</evidence>
<dbReference type="AlphaFoldDB" id="A0A931MHU5"/>
<proteinExistence type="predicted"/>
<organism evidence="1 2">
    <name type="scientific">Caenimonas aquaedulcis</name>
    <dbReference type="NCBI Taxonomy" id="2793270"/>
    <lineage>
        <taxon>Bacteria</taxon>
        <taxon>Pseudomonadati</taxon>
        <taxon>Pseudomonadota</taxon>
        <taxon>Betaproteobacteria</taxon>
        <taxon>Burkholderiales</taxon>
        <taxon>Comamonadaceae</taxon>
        <taxon>Caenimonas</taxon>
    </lineage>
</organism>
<gene>
    <name evidence="1" type="ORF">I5803_10940</name>
</gene>
<keyword evidence="2" id="KW-1185">Reference proteome</keyword>
<name>A0A931MHU5_9BURK</name>